<feature type="region of interest" description="Disordered" evidence="9">
    <location>
        <begin position="1"/>
        <end position="44"/>
    </location>
</feature>
<evidence type="ECO:0000256" key="9">
    <source>
        <dbReference type="SAM" id="MobiDB-lite"/>
    </source>
</evidence>
<dbReference type="GO" id="GO:0003755">
    <property type="term" value="F:peptidyl-prolyl cis-trans isomerase activity"/>
    <property type="evidence" value="ECO:0007669"/>
    <property type="project" value="UniProtKB-KW"/>
</dbReference>
<dbReference type="FunFam" id="3.10.50.40:FF:000006">
    <property type="entry name" value="Peptidyl-prolyl cis-trans isomerase"/>
    <property type="match status" value="1"/>
</dbReference>
<dbReference type="OMA" id="FGAEGNE"/>
<dbReference type="Pfam" id="PF00254">
    <property type="entry name" value="FKBP_C"/>
    <property type="match status" value="2"/>
</dbReference>
<dbReference type="InterPro" id="IPR001179">
    <property type="entry name" value="PPIase_FKBP_dom"/>
</dbReference>
<evidence type="ECO:0000256" key="1">
    <source>
        <dbReference type="ARBA" id="ARBA00000971"/>
    </source>
</evidence>
<reference evidence="12" key="1">
    <citation type="submission" date="2025-08" db="UniProtKB">
        <authorList>
            <consortium name="RefSeq"/>
        </authorList>
    </citation>
    <scope>IDENTIFICATION</scope>
    <source>
        <tissue evidence="12">Gonads</tissue>
    </source>
</reference>
<comment type="catalytic activity">
    <reaction evidence="1 7">
        <text>[protein]-peptidylproline (omega=180) = [protein]-peptidylproline (omega=0)</text>
        <dbReference type="Rhea" id="RHEA:16237"/>
        <dbReference type="Rhea" id="RHEA-COMP:10747"/>
        <dbReference type="Rhea" id="RHEA-COMP:10748"/>
        <dbReference type="ChEBI" id="CHEBI:83833"/>
        <dbReference type="ChEBI" id="CHEBI:83834"/>
        <dbReference type="EC" id="5.2.1.8"/>
    </reaction>
</comment>
<protein>
    <recommendedName>
        <fullName evidence="2 7">peptidylprolyl isomerase</fullName>
        <ecNumber evidence="2 7">5.2.1.8</ecNumber>
    </recommendedName>
</protein>
<dbReference type="InterPro" id="IPR046357">
    <property type="entry name" value="PPIase_dom_sf"/>
</dbReference>
<evidence type="ECO:0000313" key="12">
    <source>
        <dbReference type="RefSeq" id="XP_013403471.1"/>
    </source>
</evidence>
<dbReference type="FunCoup" id="A0A1S3IZP4">
    <property type="interactions" value="915"/>
</dbReference>
<dbReference type="EC" id="5.2.1.8" evidence="2 7"/>
<feature type="domain" description="PPIase FKBP-type" evidence="10">
    <location>
        <begin position="181"/>
        <end position="267"/>
    </location>
</feature>
<proteinExistence type="predicted"/>
<dbReference type="InterPro" id="IPR019734">
    <property type="entry name" value="TPR_rpt"/>
</dbReference>
<name>A0A1S3IZP4_LINAN</name>
<keyword evidence="4 8" id="KW-0802">TPR repeat</keyword>
<gene>
    <name evidence="12" type="primary">LOC106168822</name>
</gene>
<dbReference type="Gene3D" id="3.10.50.40">
    <property type="match status" value="2"/>
</dbReference>
<dbReference type="FunFam" id="3.10.50.40:FF:000013">
    <property type="entry name" value="Peptidylprolyl isomerase"/>
    <property type="match status" value="1"/>
</dbReference>
<feature type="repeat" description="TPR" evidence="8">
    <location>
        <begin position="367"/>
        <end position="400"/>
    </location>
</feature>
<dbReference type="GeneID" id="106168822"/>
<keyword evidence="11" id="KW-1185">Reference proteome</keyword>
<sequence length="494" mass="55245">MSDSLEESTPSSANAETMEVDGSGPQSESETNRPEISPNAVDLKDGGVFKEIKREGIGSETPCTGDEVYVHYTGKLVDGTVFDTSKTRDEFSFKLDRGSVIKAWDIALATMKVGEMAEVTCRPDFAYGDTGSPPKIPPNSWLIFEIELLGFMGEDVSTDKDGGVRKSVIVKGEGYKTPNDGAQVEMHIIGKCNGSVFEDKDLAFIVGDCQDEVVVEGVEMAVKKLKEGETARVKVQSKYAYGGEGSIKYGIPPNADLEYEMKMKKFEKAKESWEMDGKEKLDQSEVVKEKGTKFFKEGSYKKAITSYKRVISYLEYETDMEGEEKQKRDALMLAAYLNTAMCYLKLKDYVEARKHSDSALGIDVNSEKGYYRRGEANMGLNEFEDAKKDFSKVLEINPKNKAARDEQMRANKKIKEQNAKEKSIYQGMFKKFAEADSKPDSLYSGAVFENVDEWSNDMAEGMMPLEEEMEAFGETARIRGSKTSNHHREDLDDD</sequence>
<feature type="region of interest" description="Disordered" evidence="9">
    <location>
        <begin position="475"/>
        <end position="494"/>
    </location>
</feature>
<accession>A0A1S3IZP4</accession>
<dbReference type="STRING" id="7574.A0A1S3IZP4"/>
<keyword evidence="5 7" id="KW-0697">Rotamase</keyword>
<dbReference type="Proteomes" id="UP000085678">
    <property type="component" value="Unplaced"/>
</dbReference>
<evidence type="ECO:0000256" key="4">
    <source>
        <dbReference type="ARBA" id="ARBA00022803"/>
    </source>
</evidence>
<dbReference type="InterPro" id="IPR011990">
    <property type="entry name" value="TPR-like_helical_dom_sf"/>
</dbReference>
<dbReference type="PROSITE" id="PS50059">
    <property type="entry name" value="FKBP_PPIASE"/>
    <property type="match status" value="2"/>
</dbReference>
<dbReference type="RefSeq" id="XP_013403471.1">
    <property type="nucleotide sequence ID" value="XM_013548017.1"/>
</dbReference>
<keyword evidence="6 7" id="KW-0413">Isomerase</keyword>
<dbReference type="InParanoid" id="A0A1S3IZP4"/>
<dbReference type="PROSITE" id="PS50005">
    <property type="entry name" value="TPR"/>
    <property type="match status" value="2"/>
</dbReference>
<dbReference type="SUPFAM" id="SSF48452">
    <property type="entry name" value="TPR-like"/>
    <property type="match status" value="1"/>
</dbReference>
<evidence type="ECO:0000313" key="11">
    <source>
        <dbReference type="Proteomes" id="UP000085678"/>
    </source>
</evidence>
<evidence type="ECO:0000256" key="2">
    <source>
        <dbReference type="ARBA" id="ARBA00013194"/>
    </source>
</evidence>
<evidence type="ECO:0000256" key="6">
    <source>
        <dbReference type="ARBA" id="ARBA00023235"/>
    </source>
</evidence>
<evidence type="ECO:0000259" key="10">
    <source>
        <dbReference type="PROSITE" id="PS50059"/>
    </source>
</evidence>
<dbReference type="OrthoDB" id="433738at2759"/>
<evidence type="ECO:0000256" key="8">
    <source>
        <dbReference type="PROSITE-ProRule" id="PRU00339"/>
    </source>
</evidence>
<dbReference type="Pfam" id="PF00515">
    <property type="entry name" value="TPR_1"/>
    <property type="match status" value="1"/>
</dbReference>
<dbReference type="SUPFAM" id="SSF54534">
    <property type="entry name" value="FKBP-like"/>
    <property type="match status" value="2"/>
</dbReference>
<dbReference type="KEGG" id="lak:106168822"/>
<feature type="domain" description="PPIase FKBP-type" evidence="10">
    <location>
        <begin position="65"/>
        <end position="152"/>
    </location>
</feature>
<dbReference type="InterPro" id="IPR050754">
    <property type="entry name" value="FKBP4/5/8-like"/>
</dbReference>
<dbReference type="PANTHER" id="PTHR46512:SF9">
    <property type="entry name" value="PEPTIDYLPROLYL ISOMERASE"/>
    <property type="match status" value="1"/>
</dbReference>
<evidence type="ECO:0000256" key="5">
    <source>
        <dbReference type="ARBA" id="ARBA00023110"/>
    </source>
</evidence>
<dbReference type="Gene3D" id="1.25.40.10">
    <property type="entry name" value="Tetratricopeptide repeat domain"/>
    <property type="match status" value="1"/>
</dbReference>
<organism evidence="11 12">
    <name type="scientific">Lingula anatina</name>
    <name type="common">Brachiopod</name>
    <name type="synonym">Lingula unguis</name>
    <dbReference type="NCBI Taxonomy" id="7574"/>
    <lineage>
        <taxon>Eukaryota</taxon>
        <taxon>Metazoa</taxon>
        <taxon>Spiralia</taxon>
        <taxon>Lophotrochozoa</taxon>
        <taxon>Brachiopoda</taxon>
        <taxon>Linguliformea</taxon>
        <taxon>Lingulata</taxon>
        <taxon>Lingulida</taxon>
        <taxon>Linguloidea</taxon>
        <taxon>Lingulidae</taxon>
        <taxon>Lingula</taxon>
    </lineage>
</organism>
<evidence type="ECO:0000256" key="3">
    <source>
        <dbReference type="ARBA" id="ARBA00022737"/>
    </source>
</evidence>
<evidence type="ECO:0000256" key="7">
    <source>
        <dbReference type="PROSITE-ProRule" id="PRU00277"/>
    </source>
</evidence>
<dbReference type="AlphaFoldDB" id="A0A1S3IZP4"/>
<dbReference type="PANTHER" id="PTHR46512">
    <property type="entry name" value="PEPTIDYLPROLYL ISOMERASE"/>
    <property type="match status" value="1"/>
</dbReference>
<feature type="repeat" description="TPR" evidence="8">
    <location>
        <begin position="284"/>
        <end position="317"/>
    </location>
</feature>
<dbReference type="FunFam" id="1.25.40.10:FF:000008">
    <property type="entry name" value="Peptidylprolyl isomerase"/>
    <property type="match status" value="1"/>
</dbReference>
<keyword evidence="3" id="KW-0677">Repeat</keyword>
<dbReference type="SMART" id="SM00028">
    <property type="entry name" value="TPR"/>
    <property type="match status" value="3"/>
</dbReference>